<dbReference type="Pfam" id="PF14867">
    <property type="entry name" value="Lantibiotic_a"/>
    <property type="match status" value="1"/>
</dbReference>
<name>A0A1B1AAZ3_BACTU</name>
<evidence type="ECO:0000313" key="1">
    <source>
        <dbReference type="EMBL" id="ANP43731.1"/>
    </source>
</evidence>
<dbReference type="NCBIfam" id="NF000539">
    <property type="entry name" value="plantaricin"/>
    <property type="match status" value="1"/>
</dbReference>
<protein>
    <submittedName>
        <fullName evidence="1">ThsA1</fullName>
    </submittedName>
</protein>
<dbReference type="InterPro" id="IPR029243">
    <property type="entry name" value="Lantibiotic_alpha"/>
</dbReference>
<sequence>MLDVIKNRKKIEEKLELPEILLEEVEEHSAMGGINTWNTTATSTSIIISETFGNKGKVCTYTVECVNNCRG</sequence>
<dbReference type="EMBL" id="KT454399">
    <property type="protein sequence ID" value="ANP43731.1"/>
    <property type="molecule type" value="Genomic_DNA"/>
</dbReference>
<dbReference type="RefSeq" id="WP_065211598.1">
    <property type="nucleotide sequence ID" value="NZ_NFDK01000007.1"/>
</dbReference>
<organism evidence="1">
    <name type="scientific">Bacillus thuringiensis serovar rongseni</name>
    <dbReference type="NCBI Taxonomy" id="180865"/>
    <lineage>
        <taxon>Bacteria</taxon>
        <taxon>Bacillati</taxon>
        <taxon>Bacillota</taxon>
        <taxon>Bacilli</taxon>
        <taxon>Bacillales</taxon>
        <taxon>Bacillaceae</taxon>
        <taxon>Bacillus</taxon>
        <taxon>Bacillus cereus group</taxon>
    </lineage>
</organism>
<reference evidence="1" key="1">
    <citation type="journal article" date="2016" name="Front. Microbiol.">
        <title>Thusin, a Novel Two-Component Lantibiotic with Potent Antimicrobial Activity against Several Gram-Positive Pathogens.</title>
        <authorList>
            <person name="Xin B."/>
            <person name="Zheng J."/>
            <person name="Liu H."/>
            <person name="Sun M."/>
        </authorList>
    </citation>
    <scope>NUCLEOTIDE SEQUENCE</scope>
    <source>
        <strain evidence="1">BGSC 4BT1</strain>
    </source>
</reference>
<proteinExistence type="predicted"/>
<dbReference type="AlphaFoldDB" id="A0A1B1AAZ3"/>
<dbReference type="GO" id="GO:0050830">
    <property type="term" value="P:defense response to Gram-positive bacterium"/>
    <property type="evidence" value="ECO:0007669"/>
    <property type="project" value="InterPro"/>
</dbReference>
<accession>A0A1B1AAZ3</accession>
<gene>
    <name evidence="1" type="primary">thsA1</name>
</gene>